<organism evidence="3 4">
    <name type="scientific">Mucilaginibacter panaciglaebae</name>
    <dbReference type="NCBI Taxonomy" id="502331"/>
    <lineage>
        <taxon>Bacteria</taxon>
        <taxon>Pseudomonadati</taxon>
        <taxon>Bacteroidota</taxon>
        <taxon>Sphingobacteriia</taxon>
        <taxon>Sphingobacteriales</taxon>
        <taxon>Sphingobacteriaceae</taxon>
        <taxon>Mucilaginibacter</taxon>
    </lineage>
</organism>
<dbReference type="Proteomes" id="UP001500841">
    <property type="component" value="Unassembled WGS sequence"/>
</dbReference>
<keyword evidence="1" id="KW-0175">Coiled coil</keyword>
<sequence>MSRIIFIDTSIFEGNNFFEGDRIRQLLKWGKEKKVKILMPIITYNELLSRASKNLDEVETKAKKFRNESRILRNFASYRDFVNNIELEAANKEFKDLLDRHVDVSKIEILDYPVINIGEVFDKYFANLFPFSGGAKKHEFPDAFAILTIEEWCRVNNQKCSLISTDKDLLNYTSDYIADSSSLEHFIDSFIKEEKNKEFIQLAASYYTENEQDLEDQLVKWLRNQLDNDILYYTHFELDVHNFEIQSCKVNISNHFQFISIGKESIVIESKANITYKVEVEIDDENTFWYDSEDKVGNYYDTTFEIISDETVIYFKTEIYIQDDTPVDFEIIEINNDNDLTLPRDSRYY</sequence>
<dbReference type="InterPro" id="IPR032557">
    <property type="entry name" value="DUF4935"/>
</dbReference>
<gene>
    <name evidence="3" type="ORF">GCM10022392_26280</name>
</gene>
<reference evidence="4" key="1">
    <citation type="journal article" date="2019" name="Int. J. Syst. Evol. Microbiol.">
        <title>The Global Catalogue of Microorganisms (GCM) 10K type strain sequencing project: providing services to taxonomists for standard genome sequencing and annotation.</title>
        <authorList>
            <consortium name="The Broad Institute Genomics Platform"/>
            <consortium name="The Broad Institute Genome Sequencing Center for Infectious Disease"/>
            <person name="Wu L."/>
            <person name="Ma J."/>
        </authorList>
    </citation>
    <scope>NUCLEOTIDE SEQUENCE [LARGE SCALE GENOMIC DNA]</scope>
    <source>
        <strain evidence="4">JCM 17085</strain>
    </source>
</reference>
<dbReference type="Pfam" id="PF16289">
    <property type="entry name" value="PIN_12"/>
    <property type="match status" value="1"/>
</dbReference>
<evidence type="ECO:0000313" key="3">
    <source>
        <dbReference type="EMBL" id="GAA4100447.1"/>
    </source>
</evidence>
<protein>
    <recommendedName>
        <fullName evidence="2">DUF4935 domain-containing protein</fullName>
    </recommendedName>
</protein>
<evidence type="ECO:0000256" key="1">
    <source>
        <dbReference type="SAM" id="Coils"/>
    </source>
</evidence>
<evidence type="ECO:0000313" key="4">
    <source>
        <dbReference type="Proteomes" id="UP001500841"/>
    </source>
</evidence>
<feature type="coiled-coil region" evidence="1">
    <location>
        <begin position="41"/>
        <end position="68"/>
    </location>
</feature>
<feature type="domain" description="DUF4935" evidence="2">
    <location>
        <begin position="5"/>
        <end position="168"/>
    </location>
</feature>
<keyword evidence="4" id="KW-1185">Reference proteome</keyword>
<proteinExistence type="predicted"/>
<dbReference type="RefSeq" id="WP_345105265.1">
    <property type="nucleotide sequence ID" value="NZ_BAABCV010000009.1"/>
</dbReference>
<name>A0ABP7WZY7_9SPHI</name>
<evidence type="ECO:0000259" key="2">
    <source>
        <dbReference type="Pfam" id="PF16289"/>
    </source>
</evidence>
<dbReference type="EMBL" id="BAABCV010000009">
    <property type="protein sequence ID" value="GAA4100447.1"/>
    <property type="molecule type" value="Genomic_DNA"/>
</dbReference>
<comment type="caution">
    <text evidence="3">The sequence shown here is derived from an EMBL/GenBank/DDBJ whole genome shotgun (WGS) entry which is preliminary data.</text>
</comment>
<accession>A0ABP7WZY7</accession>